<dbReference type="Proteomes" id="UP000199242">
    <property type="component" value="Unassembled WGS sequence"/>
</dbReference>
<protein>
    <recommendedName>
        <fullName evidence="3">Lipoprotein</fullName>
    </recommendedName>
</protein>
<comment type="caution">
    <text evidence="1">The sequence shown here is derived from an EMBL/GenBank/DDBJ whole genome shotgun (WGS) entry which is preliminary data.</text>
</comment>
<dbReference type="RefSeq" id="WP_089744499.1">
    <property type="nucleotide sequence ID" value="NZ_FNHD01000011.1"/>
</dbReference>
<reference evidence="1 2" key="1">
    <citation type="submission" date="2016-10" db="EMBL/GenBank/DDBJ databases">
        <authorList>
            <person name="Varghese N."/>
            <person name="Submissions S."/>
        </authorList>
    </citation>
    <scope>NUCLEOTIDE SEQUENCE [LARGE SCALE GENOMIC DNA]</scope>
    <source>
        <strain evidence="1 2">CGMCC 1.10941</strain>
    </source>
</reference>
<organism evidence="1 2">
    <name type="scientific">Chryseobacterium taihuense</name>
    <dbReference type="NCBI Taxonomy" id="1141221"/>
    <lineage>
        <taxon>Bacteria</taxon>
        <taxon>Pseudomonadati</taxon>
        <taxon>Bacteroidota</taxon>
        <taxon>Flavobacteriia</taxon>
        <taxon>Flavobacteriales</taxon>
        <taxon>Weeksellaceae</taxon>
        <taxon>Chryseobacterium group</taxon>
        <taxon>Chryseobacterium</taxon>
    </lineage>
</organism>
<gene>
    <name evidence="1" type="ORF">SAMN05216273_1114</name>
</gene>
<keyword evidence="2" id="KW-1185">Reference proteome</keyword>
<evidence type="ECO:0000313" key="1">
    <source>
        <dbReference type="EMBL" id="SDM02547.1"/>
    </source>
</evidence>
<accession>A0ABY0QWJ6</accession>
<dbReference type="EMBL" id="FNHD01000011">
    <property type="protein sequence ID" value="SDM02547.1"/>
    <property type="molecule type" value="Genomic_DNA"/>
</dbReference>
<evidence type="ECO:0000313" key="2">
    <source>
        <dbReference type="Proteomes" id="UP000199242"/>
    </source>
</evidence>
<proteinExistence type="predicted"/>
<evidence type="ECO:0008006" key="3">
    <source>
        <dbReference type="Google" id="ProtNLM"/>
    </source>
</evidence>
<name>A0ABY0QWJ6_9FLAO</name>
<sequence length="221" mass="26050">MKKICIYSVLLFTLFFCSKKQSEEKKIINSQDFFSKITDISKLKKAEKTKLNDSTYRIKGNIDSYQVTGYLTENNKKIDWWKIIESKSNKEIASIEYRLVDNKEFANQYKVFNSSKLDVYKSKHYNLTYKNNDVLYFFYVPKSKNIIRTEGTFLYSIYDIRKNKEISSTKCECTNTDYQFQCKFSIPNKNNIVISGVFFEVSQIKNGKMGGSEIYVRDTLK</sequence>